<name>A0A6J5LYK6_9CAUD</name>
<protein>
    <submittedName>
        <fullName evidence="1">Uncharacterized protein</fullName>
    </submittedName>
</protein>
<reference evidence="1" key="1">
    <citation type="submission" date="2020-04" db="EMBL/GenBank/DDBJ databases">
        <authorList>
            <person name="Chiriac C."/>
            <person name="Salcher M."/>
            <person name="Ghai R."/>
            <person name="Kavagutti S V."/>
        </authorList>
    </citation>
    <scope>NUCLEOTIDE SEQUENCE</scope>
</reference>
<gene>
    <name evidence="1" type="ORF">UFOVP339_7</name>
    <name evidence="2" type="ORF">UFOVP807_34</name>
</gene>
<evidence type="ECO:0000313" key="1">
    <source>
        <dbReference type="EMBL" id="CAB4138952.1"/>
    </source>
</evidence>
<accession>A0A6J5LYK6</accession>
<organism evidence="1">
    <name type="scientific">uncultured Caudovirales phage</name>
    <dbReference type="NCBI Taxonomy" id="2100421"/>
    <lineage>
        <taxon>Viruses</taxon>
        <taxon>Duplodnaviria</taxon>
        <taxon>Heunggongvirae</taxon>
        <taxon>Uroviricota</taxon>
        <taxon>Caudoviricetes</taxon>
        <taxon>Peduoviridae</taxon>
        <taxon>Maltschvirus</taxon>
        <taxon>Maltschvirus maltsch</taxon>
    </lineage>
</organism>
<dbReference type="EMBL" id="LR796355">
    <property type="protein sequence ID" value="CAB4138952.1"/>
    <property type="molecule type" value="Genomic_DNA"/>
</dbReference>
<evidence type="ECO:0000313" key="2">
    <source>
        <dbReference type="EMBL" id="CAB4163660.1"/>
    </source>
</evidence>
<dbReference type="InterPro" id="IPR009061">
    <property type="entry name" value="DNA-bd_dom_put_sf"/>
</dbReference>
<dbReference type="SUPFAM" id="SSF46955">
    <property type="entry name" value="Putative DNA-binding domain"/>
    <property type="match status" value="1"/>
</dbReference>
<proteinExistence type="predicted"/>
<dbReference type="EMBL" id="LR796757">
    <property type="protein sequence ID" value="CAB4163660.1"/>
    <property type="molecule type" value="Genomic_DNA"/>
</dbReference>
<sequence>MKIKFKGVHMAYYRMERLKIMRPLIHRANDGKRTIPQAAKWLGWSTSCLRNWIKILGVGWKARYKRNGYALDKSRWLEHIKKAQAAGKSQSQMAAELNVGVWNISRFIKDNELRIPSRRNKLIP</sequence>